<dbReference type="Gene3D" id="3.80.10.10">
    <property type="entry name" value="Ribonuclease Inhibitor"/>
    <property type="match status" value="1"/>
</dbReference>
<keyword evidence="1" id="KW-0433">Leucine-rich repeat</keyword>
<dbReference type="PANTHER" id="PTHR48051">
    <property type="match status" value="1"/>
</dbReference>
<evidence type="ECO:0000256" key="2">
    <source>
        <dbReference type="ARBA" id="ARBA00022737"/>
    </source>
</evidence>
<dbReference type="PANTHER" id="PTHR48051:SF54">
    <property type="entry name" value="LEUCINE-RICH REPEAT-CONTAINING PROTEIN"/>
    <property type="match status" value="1"/>
</dbReference>
<evidence type="ECO:0000256" key="1">
    <source>
        <dbReference type="ARBA" id="ARBA00022614"/>
    </source>
</evidence>
<accession>A0ABX7NHF7</accession>
<dbReference type="SUPFAM" id="SSF52047">
    <property type="entry name" value="RNI-like"/>
    <property type="match status" value="1"/>
</dbReference>
<evidence type="ECO:0000313" key="5">
    <source>
        <dbReference type="Proteomes" id="UP000663090"/>
    </source>
</evidence>
<evidence type="ECO:0000313" key="4">
    <source>
        <dbReference type="EMBL" id="QSQ17002.1"/>
    </source>
</evidence>
<reference evidence="4 5" key="1">
    <citation type="submission" date="2021-02" db="EMBL/GenBank/DDBJ databases">
        <title>De Novo genome assembly of isolated myxobacteria.</title>
        <authorList>
            <person name="Stevens D.C."/>
        </authorList>
    </citation>
    <scope>NUCLEOTIDE SEQUENCE [LARGE SCALE GENOMIC DNA]</scope>
    <source>
        <strain evidence="4 5">SCHIC003</strain>
    </source>
</reference>
<feature type="domain" description="Disease resistance R13L4/SHOC-2-like LRR" evidence="3">
    <location>
        <begin position="257"/>
        <end position="414"/>
    </location>
</feature>
<protein>
    <submittedName>
        <fullName evidence="4">Leucine-rich repeat domain-containing protein</fullName>
    </submittedName>
</protein>
<evidence type="ECO:0000259" key="3">
    <source>
        <dbReference type="Pfam" id="PF23598"/>
    </source>
</evidence>
<keyword evidence="2" id="KW-0677">Repeat</keyword>
<dbReference type="InterPro" id="IPR050216">
    <property type="entry name" value="LRR_domain-containing"/>
</dbReference>
<keyword evidence="5" id="KW-1185">Reference proteome</keyword>
<organism evidence="4 5">
    <name type="scientific">Myxococcus landrumensis</name>
    <dbReference type="NCBI Taxonomy" id="2813577"/>
    <lineage>
        <taxon>Bacteria</taxon>
        <taxon>Pseudomonadati</taxon>
        <taxon>Myxococcota</taxon>
        <taxon>Myxococcia</taxon>
        <taxon>Myxococcales</taxon>
        <taxon>Cystobacterineae</taxon>
        <taxon>Myxococcaceae</taxon>
        <taxon>Myxococcus</taxon>
    </lineage>
</organism>
<dbReference type="Pfam" id="PF23598">
    <property type="entry name" value="LRR_14"/>
    <property type="match status" value="1"/>
</dbReference>
<dbReference type="Proteomes" id="UP000663090">
    <property type="component" value="Chromosome"/>
</dbReference>
<dbReference type="RefSeq" id="WP_206718638.1">
    <property type="nucleotide sequence ID" value="NZ_CP071091.1"/>
</dbReference>
<dbReference type="InterPro" id="IPR055414">
    <property type="entry name" value="LRR_R13L4/SHOC2-like"/>
</dbReference>
<sequence length="439" mass="47439">MAVKKAEAASWGREVSAREVWARVEEAGPPAWCERLKAWWKGVSQGEVLLHEGDVVADSLGVGPKPLVVSGSVRLEGLLEDGHQADHTLLVVLGDLEVENLATFSAIFVAGKVSIRGLLVGDSSGDDVFCVGGGLKARALVEAYHHIQVMGPLDVEVLVGNNLAASGKPRQKLEPHEALLKGAWTAEEEDEDGVTDSTVDRQGLVAMLRAGKPVLADVRLSPVEKAIAAAREKLGQGGKAPRLGLSLKKLKAVPEAVFSLTGLEGLTLDSNPIEELSPRIGELRSLRTLNLESLPLKSLPDALCRLPALKMLSLRYCNHLARLPDAFGELGALEELYLDALGMETFPEVLTRLPKLKKLWWWRVNALKPKKVQALVAGIGRMPKLTHSGFFQGGLKALPEDLSPLARLKQFKLGLDSIPDAEVRRLEKALPPGRLHVGY</sequence>
<proteinExistence type="predicted"/>
<name>A0ABX7NHF7_9BACT</name>
<dbReference type="InterPro" id="IPR032675">
    <property type="entry name" value="LRR_dom_sf"/>
</dbReference>
<gene>
    <name evidence="4" type="ORF">JY572_13510</name>
</gene>
<dbReference type="EMBL" id="CP071091">
    <property type="protein sequence ID" value="QSQ17002.1"/>
    <property type="molecule type" value="Genomic_DNA"/>
</dbReference>